<dbReference type="Pfam" id="PF03466">
    <property type="entry name" value="LysR_substrate"/>
    <property type="match status" value="1"/>
</dbReference>
<dbReference type="Gene3D" id="1.10.10.10">
    <property type="entry name" value="Winged helix-like DNA-binding domain superfamily/Winged helix DNA-binding domain"/>
    <property type="match status" value="1"/>
</dbReference>
<keyword evidence="3" id="KW-0238">DNA-binding</keyword>
<dbReference type="Gene3D" id="3.40.190.290">
    <property type="match status" value="1"/>
</dbReference>
<dbReference type="Pfam" id="PF00126">
    <property type="entry name" value="HTH_1"/>
    <property type="match status" value="1"/>
</dbReference>
<dbReference type="Proteomes" id="UP000718593">
    <property type="component" value="Unassembled WGS sequence"/>
</dbReference>
<name>A0A930BX83_9RHOO</name>
<dbReference type="InterPro" id="IPR036390">
    <property type="entry name" value="WH_DNA-bd_sf"/>
</dbReference>
<reference evidence="7" key="1">
    <citation type="submission" date="2020-04" db="EMBL/GenBank/DDBJ databases">
        <title>Deep metagenomics examines the oral microbiome during advanced dental caries in children, revealing novel taxa and co-occurrences with host molecules.</title>
        <authorList>
            <person name="Baker J.L."/>
            <person name="Morton J.T."/>
            <person name="Dinis M."/>
            <person name="Alvarez R."/>
            <person name="Tran N.C."/>
            <person name="Knight R."/>
            <person name="Edlund A."/>
        </authorList>
    </citation>
    <scope>NUCLEOTIDE SEQUENCE</scope>
    <source>
        <strain evidence="7">JCVI_32_bin.24</strain>
    </source>
</reference>
<dbReference type="InterPro" id="IPR005119">
    <property type="entry name" value="LysR_subst-bd"/>
</dbReference>
<evidence type="ECO:0000256" key="5">
    <source>
        <dbReference type="ARBA" id="ARBA00023163"/>
    </source>
</evidence>
<keyword evidence="5" id="KW-0804">Transcription</keyword>
<keyword evidence="2" id="KW-0805">Transcription regulation</keyword>
<dbReference type="AlphaFoldDB" id="A0A930BX83"/>
<dbReference type="SUPFAM" id="SSF46785">
    <property type="entry name" value="Winged helix' DNA-binding domain"/>
    <property type="match status" value="1"/>
</dbReference>
<evidence type="ECO:0000313" key="7">
    <source>
        <dbReference type="EMBL" id="MBF1166467.1"/>
    </source>
</evidence>
<comment type="caution">
    <text evidence="7">The sequence shown here is derived from an EMBL/GenBank/DDBJ whole genome shotgun (WGS) entry which is preliminary data.</text>
</comment>
<dbReference type="PROSITE" id="PS50931">
    <property type="entry name" value="HTH_LYSR"/>
    <property type="match status" value="1"/>
</dbReference>
<dbReference type="GO" id="GO:0003700">
    <property type="term" value="F:DNA-binding transcription factor activity"/>
    <property type="evidence" value="ECO:0007669"/>
    <property type="project" value="InterPro"/>
</dbReference>
<dbReference type="GO" id="GO:2000142">
    <property type="term" value="P:regulation of DNA-templated transcription initiation"/>
    <property type="evidence" value="ECO:0007669"/>
    <property type="project" value="TreeGrafter"/>
</dbReference>
<accession>A0A930BX83</accession>
<organism evidence="7 8">
    <name type="scientific">Dechloromonas agitata</name>
    <dbReference type="NCBI Taxonomy" id="73030"/>
    <lineage>
        <taxon>Bacteria</taxon>
        <taxon>Pseudomonadati</taxon>
        <taxon>Pseudomonadota</taxon>
        <taxon>Betaproteobacteria</taxon>
        <taxon>Rhodocyclales</taxon>
        <taxon>Azonexaceae</taxon>
        <taxon>Dechloromonas</taxon>
    </lineage>
</organism>
<feature type="domain" description="HTH lysR-type" evidence="6">
    <location>
        <begin position="6"/>
        <end position="63"/>
    </location>
</feature>
<dbReference type="PANTHER" id="PTHR30293">
    <property type="entry name" value="TRANSCRIPTIONAL REGULATORY PROTEIN NAC-RELATED"/>
    <property type="match status" value="1"/>
</dbReference>
<dbReference type="InterPro" id="IPR036388">
    <property type="entry name" value="WH-like_DNA-bd_sf"/>
</dbReference>
<evidence type="ECO:0000256" key="2">
    <source>
        <dbReference type="ARBA" id="ARBA00023015"/>
    </source>
</evidence>
<evidence type="ECO:0000259" key="6">
    <source>
        <dbReference type="PROSITE" id="PS50931"/>
    </source>
</evidence>
<evidence type="ECO:0000256" key="3">
    <source>
        <dbReference type="ARBA" id="ARBA00023125"/>
    </source>
</evidence>
<keyword evidence="4" id="KW-0010">Activator</keyword>
<gene>
    <name evidence="7" type="ORF">HXL68_15695</name>
</gene>
<dbReference type="InterPro" id="IPR000847">
    <property type="entry name" value="LysR_HTH_N"/>
</dbReference>
<dbReference type="EMBL" id="JABZMI010000467">
    <property type="protein sequence ID" value="MBF1166467.1"/>
    <property type="molecule type" value="Genomic_DNA"/>
</dbReference>
<dbReference type="PANTHER" id="PTHR30293:SF2">
    <property type="entry name" value="TRANSCRIPTIONAL ACTIVATOR PROTEIN NHAR"/>
    <property type="match status" value="1"/>
</dbReference>
<protein>
    <submittedName>
        <fullName evidence="7">LysR family transcriptional regulator</fullName>
    </submittedName>
</protein>
<dbReference type="GO" id="GO:0003677">
    <property type="term" value="F:DNA binding"/>
    <property type="evidence" value="ECO:0007669"/>
    <property type="project" value="UniProtKB-KW"/>
</dbReference>
<dbReference type="SUPFAM" id="SSF53850">
    <property type="entry name" value="Periplasmic binding protein-like II"/>
    <property type="match status" value="1"/>
</dbReference>
<comment type="similarity">
    <text evidence="1">Belongs to the LysR transcriptional regulatory family.</text>
</comment>
<sequence>MKPDDLNYRHLLYFWAVAKEGSITRAAERLGLSVQTISTQLGLLERQLGQALFAPQGRSLILTEAGRTALGYAEQIFQIGGKLREALAEGTHTRPRFAVGVTDAVPKLISFRLLESLLRPPHKFRLACIEGDFEHLLGELALNRLDLVVADRSAPQRANLKLDSHLLGNVGIALFGSADLCARYGPAFPRQLDGAPLLLPARSDPLRSAIDAWFEAHDIRPEIVGEFSDSALLKTFGRAGLGLFPAPAAMHADILAQFQAHPLGALHGVGESWYAISTHKRLPHPAIAIIQDAGGERLVG</sequence>
<proteinExistence type="inferred from homology"/>
<evidence type="ECO:0000256" key="1">
    <source>
        <dbReference type="ARBA" id="ARBA00009437"/>
    </source>
</evidence>
<evidence type="ECO:0000313" key="8">
    <source>
        <dbReference type="Proteomes" id="UP000718593"/>
    </source>
</evidence>
<evidence type="ECO:0000256" key="4">
    <source>
        <dbReference type="ARBA" id="ARBA00023159"/>
    </source>
</evidence>